<dbReference type="InterPro" id="IPR035948">
    <property type="entry name" value="YwqG-like_sf"/>
</dbReference>
<evidence type="ECO:0000313" key="3">
    <source>
        <dbReference type="Proteomes" id="UP001346877"/>
    </source>
</evidence>
<accession>A0ABZ1PPM9</accession>
<organism evidence="2 3">
    <name type="scientific">Micromonospora zamorensis</name>
    <dbReference type="NCBI Taxonomy" id="709883"/>
    <lineage>
        <taxon>Bacteria</taxon>
        <taxon>Bacillati</taxon>
        <taxon>Actinomycetota</taxon>
        <taxon>Actinomycetes</taxon>
        <taxon>Micromonosporales</taxon>
        <taxon>Micromonosporaceae</taxon>
        <taxon>Micromonospora</taxon>
    </lineage>
</organism>
<proteinExistence type="predicted"/>
<gene>
    <name evidence="2" type="ORF">OG375_28415</name>
</gene>
<dbReference type="Proteomes" id="UP001346877">
    <property type="component" value="Chromosome"/>
</dbReference>
<feature type="region of interest" description="Disordered" evidence="1">
    <location>
        <begin position="71"/>
        <end position="94"/>
    </location>
</feature>
<dbReference type="InterPro" id="IPR015315">
    <property type="entry name" value="DUF1963"/>
</dbReference>
<evidence type="ECO:0000256" key="1">
    <source>
        <dbReference type="SAM" id="MobiDB-lite"/>
    </source>
</evidence>
<dbReference type="Pfam" id="PF09234">
    <property type="entry name" value="DUF1963"/>
    <property type="match status" value="1"/>
</dbReference>
<protein>
    <submittedName>
        <fullName evidence="2">YwqG family protein</fullName>
    </submittedName>
</protein>
<sequence>MPELPPDLPWPAGLRGPLPFVASFDCATLPKVDGLALPPDGTLLIFLDHESAYDTCDRDEEQQYARIVHVPAGTDSVVTDPPDDAPERPSHTQRTFVGPESDLFAIVHAAVPHWLNNDEDREYENGLSDFQARVARTLPHRKELCTLTGELWPDGSSPAFQFSGYSGDIGEMATDHLFTTPELTIAEENLKAWHEDGESGLSPEQEDLLLEEELQQVEKAWIPLVQFTPGDDVYRGRFLIRQENLAARRFDRAVSWTAFTE</sequence>
<name>A0ABZ1PPM9_9ACTN</name>
<reference evidence="2 3" key="1">
    <citation type="submission" date="2022-10" db="EMBL/GenBank/DDBJ databases">
        <title>The complete genomes of actinobacterial strains from the NBC collection.</title>
        <authorList>
            <person name="Joergensen T.S."/>
            <person name="Alvarez Arevalo M."/>
            <person name="Sterndorff E.B."/>
            <person name="Faurdal D."/>
            <person name="Vuksanovic O."/>
            <person name="Mourched A.-S."/>
            <person name="Charusanti P."/>
            <person name="Shaw S."/>
            <person name="Blin K."/>
            <person name="Weber T."/>
        </authorList>
    </citation>
    <scope>NUCLEOTIDE SEQUENCE [LARGE SCALE GENOMIC DNA]</scope>
    <source>
        <strain evidence="2 3">NBC_00396</strain>
    </source>
</reference>
<dbReference type="EMBL" id="CP107941">
    <property type="protein sequence ID" value="WUI86161.1"/>
    <property type="molecule type" value="Genomic_DNA"/>
</dbReference>
<keyword evidence="3" id="KW-1185">Reference proteome</keyword>
<evidence type="ECO:0000313" key="2">
    <source>
        <dbReference type="EMBL" id="WUI86161.1"/>
    </source>
</evidence>
<dbReference type="Gene3D" id="2.30.320.10">
    <property type="entry name" value="YwqG-like"/>
    <property type="match status" value="1"/>
</dbReference>
<dbReference type="SUPFAM" id="SSF103032">
    <property type="entry name" value="Hypothetical protein YwqG"/>
    <property type="match status" value="1"/>
</dbReference>